<organism evidence="1 2">
    <name type="scientific">Pseudidiomarina homiensis</name>
    <dbReference type="NCBI Taxonomy" id="364198"/>
    <lineage>
        <taxon>Bacteria</taxon>
        <taxon>Pseudomonadati</taxon>
        <taxon>Pseudomonadota</taxon>
        <taxon>Gammaproteobacteria</taxon>
        <taxon>Alteromonadales</taxon>
        <taxon>Idiomarinaceae</taxon>
        <taxon>Pseudidiomarina</taxon>
    </lineage>
</organism>
<reference evidence="2" key="1">
    <citation type="journal article" date="2018" name="Front. Microbiol.">
        <title>Genome-Based Analysis Reveals the Taxonomy and Diversity of the Family Idiomarinaceae.</title>
        <authorList>
            <person name="Liu Y."/>
            <person name="Lai Q."/>
            <person name="Shao Z."/>
        </authorList>
    </citation>
    <scope>NUCLEOTIDE SEQUENCE [LARGE SCALE GENOMIC DNA]</scope>
    <source>
        <strain evidence="2">PO-M2</strain>
    </source>
</reference>
<evidence type="ECO:0000313" key="2">
    <source>
        <dbReference type="Proteomes" id="UP000287649"/>
    </source>
</evidence>
<name>A0A432Y6V8_9GAMM</name>
<evidence type="ECO:0000313" key="1">
    <source>
        <dbReference type="EMBL" id="RUO56672.1"/>
    </source>
</evidence>
<sequence length="293" mass="33929">MLALSAAAPIQAKDDAFDWSGKLQAGYQYDSNVNIRELDQNTERSDQALVTEAQLGLQWRPWRKLEVKAGAQHSDYAYQEFTAFDLAITTLNGEVSYDFDVVKIGMSRHDADAKLASSDFLDYQLDTLYLSRLWGKQWFTRFAYEDTDKQFANLSERNATAKAYSGDVYWFTPSAKSFITLGYTDHDETADDPQFSYNGSTLRVRWQTRAPLWGNEHTWQLGWQLENRDYVQPMPDRNSARDEQRQSVQAKWQIPLSEAFRFTPKLEYVDNQSNFTDVDYQETTASLNFSVHF</sequence>
<protein>
    <recommendedName>
        <fullName evidence="3">DUF560 domain-containing protein</fullName>
    </recommendedName>
</protein>
<dbReference type="Proteomes" id="UP000287649">
    <property type="component" value="Unassembled WGS sequence"/>
</dbReference>
<comment type="caution">
    <text evidence="1">The sequence shown here is derived from an EMBL/GenBank/DDBJ whole genome shotgun (WGS) entry which is preliminary data.</text>
</comment>
<dbReference type="EMBL" id="PIPX01000001">
    <property type="protein sequence ID" value="RUO56672.1"/>
    <property type="molecule type" value="Genomic_DNA"/>
</dbReference>
<accession>A0A432Y6V8</accession>
<dbReference type="AlphaFoldDB" id="A0A432Y6V8"/>
<evidence type="ECO:0008006" key="3">
    <source>
        <dbReference type="Google" id="ProtNLM"/>
    </source>
</evidence>
<keyword evidence="2" id="KW-1185">Reference proteome</keyword>
<gene>
    <name evidence="1" type="ORF">CWI70_08055</name>
</gene>
<proteinExistence type="predicted"/>